<organism evidence="2 3">
    <name type="scientific">Colletotrichum incanum</name>
    <name type="common">Soybean anthracnose fungus</name>
    <dbReference type="NCBI Taxonomy" id="1573173"/>
    <lineage>
        <taxon>Eukaryota</taxon>
        <taxon>Fungi</taxon>
        <taxon>Dikarya</taxon>
        <taxon>Ascomycota</taxon>
        <taxon>Pezizomycotina</taxon>
        <taxon>Sordariomycetes</taxon>
        <taxon>Hypocreomycetidae</taxon>
        <taxon>Glomerellales</taxon>
        <taxon>Glomerellaceae</taxon>
        <taxon>Colletotrichum</taxon>
        <taxon>Colletotrichum spaethianum species complex</taxon>
    </lineage>
</organism>
<evidence type="ECO:0000313" key="3">
    <source>
        <dbReference type="Proteomes" id="UP000076584"/>
    </source>
</evidence>
<dbReference type="EMBL" id="LFIW01000735">
    <property type="protein sequence ID" value="KZL85036.1"/>
    <property type="molecule type" value="Genomic_DNA"/>
</dbReference>
<dbReference type="AlphaFoldDB" id="A0A167EEJ4"/>
<evidence type="ECO:0000313" key="2">
    <source>
        <dbReference type="EMBL" id="KZL85036.1"/>
    </source>
</evidence>
<dbReference type="Proteomes" id="UP000076584">
    <property type="component" value="Unassembled WGS sequence"/>
</dbReference>
<feature type="region of interest" description="Disordered" evidence="1">
    <location>
        <begin position="180"/>
        <end position="205"/>
    </location>
</feature>
<proteinExistence type="predicted"/>
<comment type="caution">
    <text evidence="2">The sequence shown here is derived from an EMBL/GenBank/DDBJ whole genome shotgun (WGS) entry which is preliminary data.</text>
</comment>
<reference evidence="2 3" key="1">
    <citation type="submission" date="2015-06" db="EMBL/GenBank/DDBJ databases">
        <title>Survival trade-offs in plant roots during colonization by closely related pathogenic and mutualistic fungi.</title>
        <authorList>
            <person name="Hacquard S."/>
            <person name="Kracher B."/>
            <person name="Hiruma K."/>
            <person name="Weinman A."/>
            <person name="Muench P."/>
            <person name="Garrido Oter R."/>
            <person name="Ver Loren van Themaat E."/>
            <person name="Dallerey J.-F."/>
            <person name="Damm U."/>
            <person name="Henrissat B."/>
            <person name="Lespinet O."/>
            <person name="Thon M."/>
            <person name="Kemen E."/>
            <person name="McHardy A.C."/>
            <person name="Schulze-Lefert P."/>
            <person name="O'Connell R.J."/>
        </authorList>
    </citation>
    <scope>NUCLEOTIDE SEQUENCE [LARGE SCALE GENOMIC DNA]</scope>
    <source>
        <strain evidence="2 3">MAFF 238704</strain>
    </source>
</reference>
<protein>
    <submittedName>
        <fullName evidence="2">Uncharacterized protein</fullName>
    </submittedName>
</protein>
<keyword evidence="3" id="KW-1185">Reference proteome</keyword>
<gene>
    <name evidence="2" type="ORF">CI238_13283</name>
</gene>
<evidence type="ECO:0000256" key="1">
    <source>
        <dbReference type="SAM" id="MobiDB-lite"/>
    </source>
</evidence>
<sequence length="328" mass="36123">MRENQQVSNRAQVHWACLSPPPQVESHKRPWRSSAPTTASIHSPKVLQTPLALGREPHTNAMEVTDAHVDQASTIFRPRAPDRPHFRRRPPPGMVVPDPTYILSPPSTACSAKASLRTVPRATVPFSPPSLFFSWRKSLRTLACRCVGWQSGSPERCHLNFDLVSLIWGKPCSSAEREEKELGLSGSDTRVAGDEGFTSTPPRSASRFISTTQAKAGDGEQLLISRNLTNGGVGSTPAVFKSCVQRSAHLPSTRFLGNCHVSHAHQRIAARSGCFQPFFITPAWTASPSHDAWCRGFWLLRGRARRLRRRVEAKKKDGSLGAGWATRA</sequence>
<accession>A0A167EEJ4</accession>
<feature type="region of interest" description="Disordered" evidence="1">
    <location>
        <begin position="20"/>
        <end position="40"/>
    </location>
</feature>
<name>A0A167EEJ4_COLIC</name>